<feature type="region of interest" description="Disordered" evidence="1">
    <location>
        <begin position="54"/>
        <end position="82"/>
    </location>
</feature>
<protein>
    <recommendedName>
        <fullName evidence="2">DUF7950 domain-containing protein</fullName>
    </recommendedName>
</protein>
<reference evidence="4" key="3">
    <citation type="submission" date="2018-08" db="UniProtKB">
        <authorList>
            <consortium name="EnsemblPlants"/>
        </authorList>
    </citation>
    <scope>IDENTIFICATION</scope>
    <source>
        <strain evidence="4">cv. Bd21</strain>
    </source>
</reference>
<dbReference type="AlphaFoldDB" id="A0A0Q3NE28"/>
<accession>A0A0Q3NE28</accession>
<keyword evidence="5" id="KW-1185">Reference proteome</keyword>
<reference evidence="3" key="2">
    <citation type="submission" date="2017-06" db="EMBL/GenBank/DDBJ databases">
        <title>WGS assembly of Brachypodium distachyon.</title>
        <authorList>
            <consortium name="The International Brachypodium Initiative"/>
            <person name="Lucas S."/>
            <person name="Harmon-Smith M."/>
            <person name="Lail K."/>
            <person name="Tice H."/>
            <person name="Grimwood J."/>
            <person name="Bruce D."/>
            <person name="Barry K."/>
            <person name="Shu S."/>
            <person name="Lindquist E."/>
            <person name="Wang M."/>
            <person name="Pitluck S."/>
            <person name="Vogel J.P."/>
            <person name="Garvin D.F."/>
            <person name="Mockler T.C."/>
            <person name="Schmutz J."/>
            <person name="Rokhsar D."/>
            <person name="Bevan M.W."/>
        </authorList>
    </citation>
    <scope>NUCLEOTIDE SEQUENCE</scope>
    <source>
        <strain evidence="3">Bd21</strain>
    </source>
</reference>
<name>A0A0Q3NE28_BRADI</name>
<dbReference type="Proteomes" id="UP000008810">
    <property type="component" value="Chromosome 1"/>
</dbReference>
<feature type="domain" description="DUF7950" evidence="2">
    <location>
        <begin position="152"/>
        <end position="265"/>
    </location>
</feature>
<dbReference type="Gramene" id="KQK15486">
    <property type="protein sequence ID" value="KQK15486"/>
    <property type="gene ID" value="BRADI_1g23171v3"/>
</dbReference>
<sequence>MAMVQPADVAVKANEILARLRPIAPKPPAALMTTSPAQTIGGAAASRVLSQLQSRPCRARKRGRPPVSPLAARRKRPAAPYPAPQLRCAAATDGAVVSTATRARVSVDGMLEDDRDVPVERDLLRKLLEPKVISPRAVRPVSSTIHVLEPIVVPGAGTDNIHVGNVASKTAEEVEAELEAEALPAVVADSSSRVRLVNDAYKEMRARGSASEMAAALAESQNGGFSCAAKIEWERGGERASVNAACDVIRLQCESRDYIFAWSFRTADASSSVSHHRAV</sequence>
<dbReference type="PANTHER" id="PTHR33595:SF3">
    <property type="entry name" value="PAS DOMAIN-CONTAINING PROTEIN"/>
    <property type="match status" value="1"/>
</dbReference>
<proteinExistence type="predicted"/>
<reference evidence="3 4" key="1">
    <citation type="journal article" date="2010" name="Nature">
        <title>Genome sequencing and analysis of the model grass Brachypodium distachyon.</title>
        <authorList>
            <consortium name="International Brachypodium Initiative"/>
        </authorList>
    </citation>
    <scope>NUCLEOTIDE SEQUENCE [LARGE SCALE GENOMIC DNA]</scope>
    <source>
        <strain evidence="3 4">Bd21</strain>
    </source>
</reference>
<dbReference type="PANTHER" id="PTHR33595">
    <property type="entry name" value="VON WILLEBRAND FACTOR A DOMAIN PROTEIN"/>
    <property type="match status" value="1"/>
</dbReference>
<evidence type="ECO:0000313" key="4">
    <source>
        <dbReference type="EnsemblPlants" id="KQK15486"/>
    </source>
</evidence>
<gene>
    <name evidence="3" type="ORF">BRADI_1g23171v3</name>
</gene>
<dbReference type="InterPro" id="IPR057710">
    <property type="entry name" value="DUF7950"/>
</dbReference>
<evidence type="ECO:0000259" key="2">
    <source>
        <dbReference type="Pfam" id="PF25821"/>
    </source>
</evidence>
<dbReference type="EnsemblPlants" id="KQK15486">
    <property type="protein sequence ID" value="KQK15486"/>
    <property type="gene ID" value="BRADI_1g23171v3"/>
</dbReference>
<dbReference type="InParanoid" id="A0A0Q3NE28"/>
<evidence type="ECO:0000313" key="3">
    <source>
        <dbReference type="EMBL" id="KQK15486.1"/>
    </source>
</evidence>
<dbReference type="ExpressionAtlas" id="A0A0Q3NE28">
    <property type="expression patterns" value="baseline"/>
</dbReference>
<organism evidence="3">
    <name type="scientific">Brachypodium distachyon</name>
    <name type="common">Purple false brome</name>
    <name type="synonym">Trachynia distachya</name>
    <dbReference type="NCBI Taxonomy" id="15368"/>
    <lineage>
        <taxon>Eukaryota</taxon>
        <taxon>Viridiplantae</taxon>
        <taxon>Streptophyta</taxon>
        <taxon>Embryophyta</taxon>
        <taxon>Tracheophyta</taxon>
        <taxon>Spermatophyta</taxon>
        <taxon>Magnoliopsida</taxon>
        <taxon>Liliopsida</taxon>
        <taxon>Poales</taxon>
        <taxon>Poaceae</taxon>
        <taxon>BOP clade</taxon>
        <taxon>Pooideae</taxon>
        <taxon>Stipodae</taxon>
        <taxon>Brachypodieae</taxon>
        <taxon>Brachypodium</taxon>
    </lineage>
</organism>
<evidence type="ECO:0000256" key="1">
    <source>
        <dbReference type="SAM" id="MobiDB-lite"/>
    </source>
</evidence>
<dbReference type="EMBL" id="CM000880">
    <property type="protein sequence ID" value="KQK15486.1"/>
    <property type="molecule type" value="Genomic_DNA"/>
</dbReference>
<dbReference type="STRING" id="15368.A0A0Q3NE28"/>
<dbReference type="Pfam" id="PF25821">
    <property type="entry name" value="DUF7950"/>
    <property type="match status" value="1"/>
</dbReference>
<evidence type="ECO:0000313" key="5">
    <source>
        <dbReference type="Proteomes" id="UP000008810"/>
    </source>
</evidence>
<dbReference type="OrthoDB" id="1922150at2759"/>